<accession>A0AAV3UC75</accession>
<evidence type="ECO:0008006" key="4">
    <source>
        <dbReference type="Google" id="ProtNLM"/>
    </source>
</evidence>
<proteinExistence type="predicted"/>
<reference evidence="2 3" key="1">
    <citation type="journal article" date="2019" name="Int. J. Syst. Evol. Microbiol.">
        <title>The Global Catalogue of Microorganisms (GCM) 10K type strain sequencing project: providing services to taxonomists for standard genome sequencing and annotation.</title>
        <authorList>
            <consortium name="The Broad Institute Genomics Platform"/>
            <consortium name="The Broad Institute Genome Sequencing Center for Infectious Disease"/>
            <person name="Wu L."/>
            <person name="Ma J."/>
        </authorList>
    </citation>
    <scope>NUCLEOTIDE SEQUENCE [LARGE SCALE GENOMIC DNA]</scope>
    <source>
        <strain evidence="2 3">JCM 17504</strain>
    </source>
</reference>
<comment type="caution">
    <text evidence="2">The sequence shown here is derived from an EMBL/GenBank/DDBJ whole genome shotgun (WGS) entry which is preliminary data.</text>
</comment>
<evidence type="ECO:0000313" key="2">
    <source>
        <dbReference type="EMBL" id="GAA5041741.1"/>
    </source>
</evidence>
<keyword evidence="3" id="KW-1185">Reference proteome</keyword>
<evidence type="ECO:0000313" key="3">
    <source>
        <dbReference type="Proteomes" id="UP001501729"/>
    </source>
</evidence>
<protein>
    <recommendedName>
        <fullName evidence="4">Tat (Twin-arginine translocation) pathway signal sequence</fullName>
    </recommendedName>
</protein>
<gene>
    <name evidence="2" type="ORF">GCM10025751_04260</name>
</gene>
<feature type="compositionally biased region" description="Low complexity" evidence="1">
    <location>
        <begin position="170"/>
        <end position="185"/>
    </location>
</feature>
<dbReference type="NCBIfam" id="TIGR01409">
    <property type="entry name" value="TAT_signal_seq"/>
    <property type="match status" value="1"/>
</dbReference>
<sequence length="185" mass="19606">MCFIRGTDLQVREGEMSENKNHDTENVESTERRSFMKKGALATGALALGLGSAGTSAAQDSEVLVYTYDYHPNVQFRVENTLDQSTVIQLLQLPGGGDVPEISQPDDYSGWVIRYNLGNGNASITTVLFSRDASLSTDDQRRLSGDATIFSSELNLLSTSLQGGGGGGNTTTTTQGNASNGNSSA</sequence>
<dbReference type="InterPro" id="IPR019546">
    <property type="entry name" value="TAT_signal_bac_arc"/>
</dbReference>
<name>A0AAV3UC75_9EURY</name>
<organism evidence="2 3">
    <name type="scientific">Haladaptatus pallidirubidus</name>
    <dbReference type="NCBI Taxonomy" id="1008152"/>
    <lineage>
        <taxon>Archaea</taxon>
        <taxon>Methanobacteriati</taxon>
        <taxon>Methanobacteriota</taxon>
        <taxon>Stenosarchaea group</taxon>
        <taxon>Halobacteria</taxon>
        <taxon>Halobacteriales</taxon>
        <taxon>Haladaptataceae</taxon>
        <taxon>Haladaptatus</taxon>
    </lineage>
</organism>
<dbReference type="AlphaFoldDB" id="A0AAV3UC75"/>
<dbReference type="Proteomes" id="UP001501729">
    <property type="component" value="Unassembled WGS sequence"/>
</dbReference>
<evidence type="ECO:0000256" key="1">
    <source>
        <dbReference type="SAM" id="MobiDB-lite"/>
    </source>
</evidence>
<dbReference type="PROSITE" id="PS51318">
    <property type="entry name" value="TAT"/>
    <property type="match status" value="1"/>
</dbReference>
<dbReference type="InterPro" id="IPR006311">
    <property type="entry name" value="TAT_signal"/>
</dbReference>
<feature type="region of interest" description="Disordered" evidence="1">
    <location>
        <begin position="161"/>
        <end position="185"/>
    </location>
</feature>
<feature type="region of interest" description="Disordered" evidence="1">
    <location>
        <begin position="13"/>
        <end position="32"/>
    </location>
</feature>
<dbReference type="EMBL" id="BAABKX010000001">
    <property type="protein sequence ID" value="GAA5041741.1"/>
    <property type="molecule type" value="Genomic_DNA"/>
</dbReference>